<name>A0ABV8QYI1_9MICC</name>
<organism evidence="2 3">
    <name type="scientific">Arthrobacter cryoconiti</name>
    <dbReference type="NCBI Taxonomy" id="748907"/>
    <lineage>
        <taxon>Bacteria</taxon>
        <taxon>Bacillati</taxon>
        <taxon>Actinomycetota</taxon>
        <taxon>Actinomycetes</taxon>
        <taxon>Micrococcales</taxon>
        <taxon>Micrococcaceae</taxon>
        <taxon>Arthrobacter</taxon>
    </lineage>
</organism>
<dbReference type="Gene3D" id="3.90.180.10">
    <property type="entry name" value="Medium-chain alcohol dehydrogenases, catalytic domain"/>
    <property type="match status" value="1"/>
</dbReference>
<dbReference type="GO" id="GO:0016491">
    <property type="term" value="F:oxidoreductase activity"/>
    <property type="evidence" value="ECO:0007669"/>
    <property type="project" value="UniProtKB-KW"/>
</dbReference>
<dbReference type="Gene3D" id="3.40.50.720">
    <property type="entry name" value="NAD(P)-binding Rossmann-like Domain"/>
    <property type="match status" value="1"/>
</dbReference>
<dbReference type="Proteomes" id="UP001595773">
    <property type="component" value="Unassembled WGS sequence"/>
</dbReference>
<dbReference type="InterPro" id="IPR013154">
    <property type="entry name" value="ADH-like_N"/>
</dbReference>
<dbReference type="PANTHER" id="PTHR44013">
    <property type="entry name" value="ZINC-TYPE ALCOHOL DEHYDROGENASE-LIKE PROTEIN C16A3.02C"/>
    <property type="match status" value="1"/>
</dbReference>
<evidence type="ECO:0000313" key="3">
    <source>
        <dbReference type="Proteomes" id="UP001595773"/>
    </source>
</evidence>
<dbReference type="Pfam" id="PF08240">
    <property type="entry name" value="ADH_N"/>
    <property type="match status" value="1"/>
</dbReference>
<keyword evidence="3" id="KW-1185">Reference proteome</keyword>
<dbReference type="RefSeq" id="WP_230068829.1">
    <property type="nucleotide sequence ID" value="NZ_BAABLL010000002.1"/>
</dbReference>
<keyword evidence="2" id="KW-0560">Oxidoreductase</keyword>
<dbReference type="InterPro" id="IPR036291">
    <property type="entry name" value="NAD(P)-bd_dom_sf"/>
</dbReference>
<reference evidence="3" key="1">
    <citation type="journal article" date="2019" name="Int. J. Syst. Evol. Microbiol.">
        <title>The Global Catalogue of Microorganisms (GCM) 10K type strain sequencing project: providing services to taxonomists for standard genome sequencing and annotation.</title>
        <authorList>
            <consortium name="The Broad Institute Genomics Platform"/>
            <consortium name="The Broad Institute Genome Sequencing Center for Infectious Disease"/>
            <person name="Wu L."/>
            <person name="Ma J."/>
        </authorList>
    </citation>
    <scope>NUCLEOTIDE SEQUENCE [LARGE SCALE GENOMIC DNA]</scope>
    <source>
        <strain evidence="3">CGMCC 1.10698</strain>
    </source>
</reference>
<dbReference type="SUPFAM" id="SSF50129">
    <property type="entry name" value="GroES-like"/>
    <property type="match status" value="1"/>
</dbReference>
<evidence type="ECO:0000259" key="1">
    <source>
        <dbReference type="SMART" id="SM00829"/>
    </source>
</evidence>
<dbReference type="InterPro" id="IPR011032">
    <property type="entry name" value="GroES-like_sf"/>
</dbReference>
<dbReference type="Pfam" id="PF13602">
    <property type="entry name" value="ADH_zinc_N_2"/>
    <property type="match status" value="1"/>
</dbReference>
<evidence type="ECO:0000313" key="2">
    <source>
        <dbReference type="EMBL" id="MFC4264139.1"/>
    </source>
</evidence>
<protein>
    <submittedName>
        <fullName evidence="2">NADP-dependent oxidoreductase</fullName>
        <ecNumber evidence="2">1.-.-.-</ecNumber>
    </submittedName>
</protein>
<proteinExistence type="predicted"/>
<gene>
    <name evidence="2" type="ORF">ACFOW9_00810</name>
</gene>
<dbReference type="SMART" id="SM00829">
    <property type="entry name" value="PKS_ER"/>
    <property type="match status" value="1"/>
</dbReference>
<dbReference type="InterPro" id="IPR020843">
    <property type="entry name" value="ER"/>
</dbReference>
<dbReference type="EMBL" id="JBHSCQ010000003">
    <property type="protein sequence ID" value="MFC4264139.1"/>
    <property type="molecule type" value="Genomic_DNA"/>
</dbReference>
<sequence>MKAFVIPRSGALGIELMEVPVPEIGDDELLVQVKAVGVGIHDSYFLPGNGRYPYPIGIEAAGVIAEVGSEVSGYRPGDRIAFVNSMQPKGGTWAEFVAVKETSLILTVPEGMDLALAAAVPVAGSTILKAFHALGEVAPGRSLFIAGGSGAIGTFAIQIARHRGWLVGALASTANHGFMSSLGAELTVDYHAPNWALRVFKWMPGGVDAVVAVQPGSSIECLPVVRNGGSLVSISGDSVVAERGIQVGGIAYQADISEELVQLMTHIARGEFHVELDRVYPFESGLEALAKVQTRHARGKTVLRMD</sequence>
<accession>A0ABV8QYI1</accession>
<dbReference type="EC" id="1.-.-.-" evidence="2"/>
<feature type="domain" description="Enoyl reductase (ER)" evidence="1">
    <location>
        <begin position="10"/>
        <end position="303"/>
    </location>
</feature>
<dbReference type="PANTHER" id="PTHR44013:SF1">
    <property type="entry name" value="ZINC-TYPE ALCOHOL DEHYDROGENASE-LIKE PROTEIN C16A3.02C"/>
    <property type="match status" value="1"/>
</dbReference>
<dbReference type="InterPro" id="IPR052733">
    <property type="entry name" value="Chloroplast_QOR"/>
</dbReference>
<comment type="caution">
    <text evidence="2">The sequence shown here is derived from an EMBL/GenBank/DDBJ whole genome shotgun (WGS) entry which is preliminary data.</text>
</comment>
<dbReference type="CDD" id="cd05289">
    <property type="entry name" value="MDR_like_2"/>
    <property type="match status" value="1"/>
</dbReference>
<dbReference type="SUPFAM" id="SSF51735">
    <property type="entry name" value="NAD(P)-binding Rossmann-fold domains"/>
    <property type="match status" value="1"/>
</dbReference>